<dbReference type="InterPro" id="IPR050307">
    <property type="entry name" value="Sterol_Desaturase_Related"/>
</dbReference>
<evidence type="ECO:0000256" key="2">
    <source>
        <dbReference type="ARBA" id="ARBA00022692"/>
    </source>
</evidence>
<evidence type="ECO:0000256" key="1">
    <source>
        <dbReference type="ARBA" id="ARBA00004370"/>
    </source>
</evidence>
<keyword evidence="3 5" id="KW-1133">Transmembrane helix</keyword>
<reference evidence="7 8" key="1">
    <citation type="journal article" date="2020" name="ISME J.">
        <title>Comparative genomics reveals insights into cyanobacterial evolution and habitat adaptation.</title>
        <authorList>
            <person name="Chen M.Y."/>
            <person name="Teng W.K."/>
            <person name="Zhao L."/>
            <person name="Hu C.X."/>
            <person name="Zhou Y.K."/>
            <person name="Han B.P."/>
            <person name="Song L.R."/>
            <person name="Shu W.S."/>
        </authorList>
    </citation>
    <scope>NUCLEOTIDE SEQUENCE [LARGE SCALE GENOMIC DNA]</scope>
    <source>
        <strain evidence="7 8">FACHB-723</strain>
    </source>
</reference>
<dbReference type="InterPro" id="IPR006694">
    <property type="entry name" value="Fatty_acid_hydroxylase"/>
</dbReference>
<feature type="transmembrane region" description="Helical" evidence="5">
    <location>
        <begin position="46"/>
        <end position="67"/>
    </location>
</feature>
<sequence>MANEVLIRLSFFLGTLILMTLWEILAPRRPLLISKRLRWFSNLSLVVLNTLILRAVFPLAAVGAAAIASAKGWGLFNVISLTEWQAVLLSVIALDLIIYFQHVIFHSLPTLWQLHKVHHCDRDFDVTTGLRFHPIEILLSMGIKIIAITLLGAPPTAVIIFEILLNSTSLFNHGNVGLPPSLDRLLRLFVVTPDMHRIHHSIITKETNSNFGFNLPWWDYLFGTYRAYPEKGQQEMTIGLAEYQNTLQVEQLPWMLLLPFLKISNRSQT</sequence>
<keyword evidence="4 5" id="KW-0472">Membrane</keyword>
<feature type="transmembrane region" description="Helical" evidence="5">
    <location>
        <begin position="6"/>
        <end position="25"/>
    </location>
</feature>
<feature type="domain" description="Fatty acid hydroxylase" evidence="6">
    <location>
        <begin position="88"/>
        <end position="224"/>
    </location>
</feature>
<organism evidence="7 8">
    <name type="scientific">Pseudanabaena mucicola FACHB-723</name>
    <dbReference type="NCBI Taxonomy" id="2692860"/>
    <lineage>
        <taxon>Bacteria</taxon>
        <taxon>Bacillati</taxon>
        <taxon>Cyanobacteriota</taxon>
        <taxon>Cyanophyceae</taxon>
        <taxon>Pseudanabaenales</taxon>
        <taxon>Pseudanabaenaceae</taxon>
        <taxon>Pseudanabaena</taxon>
    </lineage>
</organism>
<dbReference type="Proteomes" id="UP000642094">
    <property type="component" value="Unassembled WGS sequence"/>
</dbReference>
<protein>
    <submittedName>
        <fullName evidence="7">Sterol desaturase family protein</fullName>
    </submittedName>
</protein>
<evidence type="ECO:0000256" key="4">
    <source>
        <dbReference type="ARBA" id="ARBA00023136"/>
    </source>
</evidence>
<accession>A0ABR8A0G1</accession>
<evidence type="ECO:0000256" key="3">
    <source>
        <dbReference type="ARBA" id="ARBA00022989"/>
    </source>
</evidence>
<feature type="transmembrane region" description="Helical" evidence="5">
    <location>
        <begin position="145"/>
        <end position="165"/>
    </location>
</feature>
<keyword evidence="2 5" id="KW-0812">Transmembrane</keyword>
<proteinExistence type="predicted"/>
<dbReference type="PANTHER" id="PTHR11863">
    <property type="entry name" value="STEROL DESATURASE"/>
    <property type="match status" value="1"/>
</dbReference>
<evidence type="ECO:0000313" key="8">
    <source>
        <dbReference type="Proteomes" id="UP000642094"/>
    </source>
</evidence>
<comment type="subcellular location">
    <subcellularLocation>
        <location evidence="1">Membrane</location>
    </subcellularLocation>
</comment>
<feature type="transmembrane region" description="Helical" evidence="5">
    <location>
        <begin position="87"/>
        <end position="108"/>
    </location>
</feature>
<dbReference type="Pfam" id="PF04116">
    <property type="entry name" value="FA_hydroxylase"/>
    <property type="match status" value="1"/>
</dbReference>
<evidence type="ECO:0000313" key="7">
    <source>
        <dbReference type="EMBL" id="MBD2189240.1"/>
    </source>
</evidence>
<evidence type="ECO:0000256" key="5">
    <source>
        <dbReference type="SAM" id="Phobius"/>
    </source>
</evidence>
<evidence type="ECO:0000259" key="6">
    <source>
        <dbReference type="Pfam" id="PF04116"/>
    </source>
</evidence>
<dbReference type="EMBL" id="JACJQB010000032">
    <property type="protein sequence ID" value="MBD2189240.1"/>
    <property type="molecule type" value="Genomic_DNA"/>
</dbReference>
<gene>
    <name evidence="7" type="ORF">H6F41_13935</name>
</gene>
<comment type="caution">
    <text evidence="7">The sequence shown here is derived from an EMBL/GenBank/DDBJ whole genome shotgun (WGS) entry which is preliminary data.</text>
</comment>
<dbReference type="RefSeq" id="WP_190404069.1">
    <property type="nucleotide sequence ID" value="NZ_JACJQB010000032.1"/>
</dbReference>
<keyword evidence="8" id="KW-1185">Reference proteome</keyword>
<name>A0ABR8A0G1_9CYAN</name>